<dbReference type="Proteomes" id="UP001017257">
    <property type="component" value="Chromosome"/>
</dbReference>
<dbReference type="Pfam" id="PF07730">
    <property type="entry name" value="HisKA_3"/>
    <property type="match status" value="1"/>
</dbReference>
<dbReference type="Gene3D" id="1.20.5.1930">
    <property type="match status" value="1"/>
</dbReference>
<comment type="catalytic activity">
    <reaction evidence="1">
        <text>ATP + protein L-histidine = ADP + protein N-phospho-L-histidine.</text>
        <dbReference type="EC" id="2.7.13.3"/>
    </reaction>
</comment>
<keyword evidence="6 11" id="KW-0418">Kinase</keyword>
<dbReference type="InterPro" id="IPR011712">
    <property type="entry name" value="Sig_transdc_His_kin_sub3_dim/P"/>
</dbReference>
<evidence type="ECO:0000256" key="5">
    <source>
        <dbReference type="ARBA" id="ARBA00022741"/>
    </source>
</evidence>
<proteinExistence type="predicted"/>
<evidence type="ECO:0000259" key="10">
    <source>
        <dbReference type="Pfam" id="PF07730"/>
    </source>
</evidence>
<dbReference type="PANTHER" id="PTHR24421">
    <property type="entry name" value="NITRATE/NITRITE SENSOR PROTEIN NARX-RELATED"/>
    <property type="match status" value="1"/>
</dbReference>
<evidence type="ECO:0000256" key="1">
    <source>
        <dbReference type="ARBA" id="ARBA00000085"/>
    </source>
</evidence>
<organism evidence="11 12">
    <name type="scientific">Microvirga terrae</name>
    <dbReference type="NCBI Taxonomy" id="2740529"/>
    <lineage>
        <taxon>Bacteria</taxon>
        <taxon>Pseudomonadati</taxon>
        <taxon>Pseudomonadota</taxon>
        <taxon>Alphaproteobacteria</taxon>
        <taxon>Hyphomicrobiales</taxon>
        <taxon>Methylobacteriaceae</taxon>
        <taxon>Microvirga</taxon>
    </lineage>
</organism>
<feature type="transmembrane region" description="Helical" evidence="9">
    <location>
        <begin position="12"/>
        <end position="31"/>
    </location>
</feature>
<evidence type="ECO:0000256" key="6">
    <source>
        <dbReference type="ARBA" id="ARBA00022777"/>
    </source>
</evidence>
<feature type="domain" description="Signal transduction histidine kinase subgroup 3 dimerisation and phosphoacceptor" evidence="10">
    <location>
        <begin position="258"/>
        <end position="316"/>
    </location>
</feature>
<evidence type="ECO:0000313" key="11">
    <source>
        <dbReference type="EMBL" id="UVF17939.1"/>
    </source>
</evidence>
<dbReference type="GO" id="GO:0016301">
    <property type="term" value="F:kinase activity"/>
    <property type="evidence" value="ECO:0007669"/>
    <property type="project" value="UniProtKB-KW"/>
</dbReference>
<feature type="transmembrane region" description="Helical" evidence="9">
    <location>
        <begin position="189"/>
        <end position="208"/>
    </location>
</feature>
<evidence type="ECO:0000256" key="2">
    <source>
        <dbReference type="ARBA" id="ARBA00012438"/>
    </source>
</evidence>
<evidence type="ECO:0000256" key="7">
    <source>
        <dbReference type="ARBA" id="ARBA00022840"/>
    </source>
</evidence>
<dbReference type="InterPro" id="IPR050482">
    <property type="entry name" value="Sensor_HK_TwoCompSys"/>
</dbReference>
<keyword evidence="12" id="KW-1185">Reference proteome</keyword>
<keyword evidence="9" id="KW-0812">Transmembrane</keyword>
<dbReference type="CDD" id="cd16917">
    <property type="entry name" value="HATPase_UhpB-NarQ-NarX-like"/>
    <property type="match status" value="1"/>
</dbReference>
<protein>
    <recommendedName>
        <fullName evidence="2">histidine kinase</fullName>
        <ecNumber evidence="2">2.7.13.3</ecNumber>
    </recommendedName>
</protein>
<dbReference type="SUPFAM" id="SSF55874">
    <property type="entry name" value="ATPase domain of HSP90 chaperone/DNA topoisomerase II/histidine kinase"/>
    <property type="match status" value="1"/>
</dbReference>
<dbReference type="PANTHER" id="PTHR24421:SF10">
    <property type="entry name" value="NITRATE_NITRITE SENSOR PROTEIN NARQ"/>
    <property type="match status" value="1"/>
</dbReference>
<dbReference type="EC" id="2.7.13.3" evidence="2"/>
<evidence type="ECO:0000256" key="9">
    <source>
        <dbReference type="SAM" id="Phobius"/>
    </source>
</evidence>
<reference evidence="11" key="1">
    <citation type="submission" date="2022-08" db="EMBL/GenBank/DDBJ databases">
        <title>Microvirga terrae sp. nov., isolated from soil.</title>
        <authorList>
            <person name="Kim K.H."/>
            <person name="Seo Y.L."/>
            <person name="Kim J.M."/>
            <person name="Lee J.K."/>
            <person name="Han D.M."/>
            <person name="Jeon C.O."/>
        </authorList>
    </citation>
    <scope>NUCLEOTIDE SEQUENCE</scope>
    <source>
        <strain evidence="11">R24</strain>
    </source>
</reference>
<keyword evidence="7" id="KW-0067">ATP-binding</keyword>
<sequence length="458" mass="50369">MTPSTLSLTRQFVVTGGVIMFVAMIAAGLFVSEHATRTTIENTASATALLMDSFISPLAQPLAAEEVLPDSTRSELDRLLGGDLFRQRFPHLEIWKNGGVVAYSTTPDLIGRQFAPPDGLTTALKGEISAQYANLDASEHTVRGWNTKYLEIYVPIREHHSGRVIAVAEIHENPVGLDHELRWLRLKSWVAVACATALIMLGLFGIVYRGNRLILSQQRQLGARLIEIEQSSRHNQILKERAERASGRVAELTENYLRRIGAELHDGPAQLIGLAALAVEHVRRAKTPERREEELQALESVLSDALREVRTTSKGLMLPEIERLPLPEIVKRVVSHHELRTGTNVTVDCDDVSRPLTHALKICAYRFLQEGLNNAFRHAGGNGQAVSCRLDGAELILAVQDDGRDLGSSLAIPEPGLGLVGLRDRVESLGGVFQITRRTVGGTRIEMNVTIAGEEHDD</sequence>
<keyword evidence="3" id="KW-0597">Phosphoprotein</keyword>
<accession>A0ABY5RM23</accession>
<evidence type="ECO:0000256" key="3">
    <source>
        <dbReference type="ARBA" id="ARBA00022553"/>
    </source>
</evidence>
<dbReference type="RefSeq" id="WP_173949181.1">
    <property type="nucleotide sequence ID" value="NZ_CP102845.1"/>
</dbReference>
<name>A0ABY5RM23_9HYPH</name>
<keyword evidence="9" id="KW-1133">Transmembrane helix</keyword>
<keyword evidence="5" id="KW-0547">Nucleotide-binding</keyword>
<keyword evidence="8" id="KW-0902">Two-component regulatory system</keyword>
<dbReference type="InterPro" id="IPR036890">
    <property type="entry name" value="HATPase_C_sf"/>
</dbReference>
<gene>
    <name evidence="11" type="ORF">HPT29_015595</name>
</gene>
<keyword evidence="4" id="KW-0808">Transferase</keyword>
<evidence type="ECO:0000313" key="12">
    <source>
        <dbReference type="Proteomes" id="UP001017257"/>
    </source>
</evidence>
<keyword evidence="9" id="KW-0472">Membrane</keyword>
<dbReference type="Gene3D" id="3.30.565.10">
    <property type="entry name" value="Histidine kinase-like ATPase, C-terminal domain"/>
    <property type="match status" value="1"/>
</dbReference>
<evidence type="ECO:0000256" key="8">
    <source>
        <dbReference type="ARBA" id="ARBA00023012"/>
    </source>
</evidence>
<dbReference type="EMBL" id="CP102845">
    <property type="protein sequence ID" value="UVF17939.1"/>
    <property type="molecule type" value="Genomic_DNA"/>
</dbReference>
<evidence type="ECO:0000256" key="4">
    <source>
        <dbReference type="ARBA" id="ARBA00022679"/>
    </source>
</evidence>